<dbReference type="Pfam" id="PF01839">
    <property type="entry name" value="FG-GAP"/>
    <property type="match status" value="1"/>
</dbReference>
<name>A0A5C6CVG1_9BACT</name>
<dbReference type="Proteomes" id="UP000316304">
    <property type="component" value="Unassembled WGS sequence"/>
</dbReference>
<dbReference type="InterPro" id="IPR028994">
    <property type="entry name" value="Integrin_alpha_N"/>
</dbReference>
<evidence type="ECO:0000313" key="3">
    <source>
        <dbReference type="Proteomes" id="UP000316304"/>
    </source>
</evidence>
<evidence type="ECO:0000313" key="2">
    <source>
        <dbReference type="EMBL" id="TWU26699.1"/>
    </source>
</evidence>
<gene>
    <name evidence="2" type="ORF">Pla52o_05520</name>
</gene>
<comment type="caution">
    <text evidence="2">The sequence shown here is derived from an EMBL/GenBank/DDBJ whole genome shotgun (WGS) entry which is preliminary data.</text>
</comment>
<reference evidence="2 3" key="1">
    <citation type="submission" date="2019-02" db="EMBL/GenBank/DDBJ databases">
        <title>Deep-cultivation of Planctomycetes and their phenomic and genomic characterization uncovers novel biology.</title>
        <authorList>
            <person name="Wiegand S."/>
            <person name="Jogler M."/>
            <person name="Boedeker C."/>
            <person name="Pinto D."/>
            <person name="Vollmers J."/>
            <person name="Rivas-Marin E."/>
            <person name="Kohn T."/>
            <person name="Peeters S.H."/>
            <person name="Heuer A."/>
            <person name="Rast P."/>
            <person name="Oberbeckmann S."/>
            <person name="Bunk B."/>
            <person name="Jeske O."/>
            <person name="Meyerdierks A."/>
            <person name="Storesund J.E."/>
            <person name="Kallscheuer N."/>
            <person name="Luecker S."/>
            <person name="Lage O.M."/>
            <person name="Pohl T."/>
            <person name="Merkel B.J."/>
            <person name="Hornburger P."/>
            <person name="Mueller R.-W."/>
            <person name="Bruemmer F."/>
            <person name="Labrenz M."/>
            <person name="Spormann A.M."/>
            <person name="Op Den Camp H."/>
            <person name="Overmann J."/>
            <person name="Amann R."/>
            <person name="Jetten M.S.M."/>
            <person name="Mascher T."/>
            <person name="Medema M.H."/>
            <person name="Devos D.P."/>
            <person name="Kaster A.-K."/>
            <person name="Ovreas L."/>
            <person name="Rohde M."/>
            <person name="Galperin M.Y."/>
            <person name="Jogler C."/>
        </authorList>
    </citation>
    <scope>NUCLEOTIDE SEQUENCE [LARGE SCALE GENOMIC DNA]</scope>
    <source>
        <strain evidence="2 3">Pla52o</strain>
    </source>
</reference>
<dbReference type="Gene3D" id="2.130.10.130">
    <property type="entry name" value="Integrin alpha, N-terminal"/>
    <property type="match status" value="2"/>
</dbReference>
<dbReference type="Pfam" id="PF13517">
    <property type="entry name" value="FG-GAP_3"/>
    <property type="match status" value="2"/>
</dbReference>
<sequence>MPKTIGLHQVRNLYACAIAPPFSVWNGSRSRPLDSNRFYLPHSHSPQKTTTHRGEEVYTTLTSQMRGSIMLSCVILVSALSASRSSSATAGEPGSTFAPRLLALDANEGIAAGDIDGDGKTDLVAGRHWFSATDWAARPLRHVEDWNGYVQSNGDYLFDVNDDGRLDVIAGSFVPSEVHWYENPGDEALRLGRMWPKHLLVDTQRSQNEAQLFQDLDGDGVPEWIVNSWAKDAPTMVWRLVKKSTPVSKESPAAYELVPHQIGARGNAHGMGVGDMNQDGRLDVLTGKGWYEHPENGVWESEWTFHETWNLHASIPMLVVDLDGDGDSDVIFGKGHDYGLVWLENQGVDANGKLQFREHEIDRRFSQPHTLAWADVDGDGSNELITGKRYFGHNGNDPGGNEMPCLYYYRWNAADKTFTRHTIEEGHVGCGLQIVTAKLNDDDKTDIAVAGKSGTYLLLAK</sequence>
<dbReference type="AlphaFoldDB" id="A0A5C6CVG1"/>
<evidence type="ECO:0000256" key="1">
    <source>
        <dbReference type="ARBA" id="ARBA00022729"/>
    </source>
</evidence>
<keyword evidence="3" id="KW-1185">Reference proteome</keyword>
<organism evidence="2 3">
    <name type="scientific">Novipirellula galeiformis</name>
    <dbReference type="NCBI Taxonomy" id="2528004"/>
    <lineage>
        <taxon>Bacteria</taxon>
        <taxon>Pseudomonadati</taxon>
        <taxon>Planctomycetota</taxon>
        <taxon>Planctomycetia</taxon>
        <taxon>Pirellulales</taxon>
        <taxon>Pirellulaceae</taxon>
        <taxon>Novipirellula</taxon>
    </lineage>
</organism>
<dbReference type="EMBL" id="SJPT01000001">
    <property type="protein sequence ID" value="TWU26699.1"/>
    <property type="molecule type" value="Genomic_DNA"/>
</dbReference>
<accession>A0A5C6CVG1</accession>
<dbReference type="PANTHER" id="PTHR44103">
    <property type="entry name" value="PROPROTEIN CONVERTASE P"/>
    <property type="match status" value="1"/>
</dbReference>
<keyword evidence="1" id="KW-0732">Signal</keyword>
<protein>
    <submittedName>
        <fullName evidence="2">FG-GAP repeat protein</fullName>
    </submittedName>
</protein>
<dbReference type="InterPro" id="IPR013517">
    <property type="entry name" value="FG-GAP"/>
</dbReference>
<dbReference type="SUPFAM" id="SSF69318">
    <property type="entry name" value="Integrin alpha N-terminal domain"/>
    <property type="match status" value="1"/>
</dbReference>
<dbReference type="PANTHER" id="PTHR44103:SF1">
    <property type="entry name" value="PROPROTEIN CONVERTASE P"/>
    <property type="match status" value="1"/>
</dbReference>
<proteinExistence type="predicted"/>